<reference evidence="2" key="1">
    <citation type="journal article" date="2021" name="Proc. Natl. Acad. Sci. U.S.A.">
        <title>A Catalog of Tens of Thousands of Viruses from Human Metagenomes Reveals Hidden Associations with Chronic Diseases.</title>
        <authorList>
            <person name="Tisza M.J."/>
            <person name="Buck C.B."/>
        </authorList>
    </citation>
    <scope>NUCLEOTIDE SEQUENCE</scope>
    <source>
        <strain evidence="2">Ct3q24</strain>
    </source>
</reference>
<organism evidence="2">
    <name type="scientific">Siphoviridae sp. ct3q24</name>
    <dbReference type="NCBI Taxonomy" id="2827772"/>
    <lineage>
        <taxon>Viruses</taxon>
        <taxon>Duplodnaviria</taxon>
        <taxon>Heunggongvirae</taxon>
        <taxon>Uroviricota</taxon>
        <taxon>Caudoviricetes</taxon>
    </lineage>
</organism>
<name>A0A8S5SED8_9CAUD</name>
<accession>A0A8S5SED8</accession>
<proteinExistence type="predicted"/>
<keyword evidence="1" id="KW-1133">Transmembrane helix</keyword>
<keyword evidence="1" id="KW-0812">Transmembrane</keyword>
<evidence type="ECO:0000256" key="1">
    <source>
        <dbReference type="SAM" id="Phobius"/>
    </source>
</evidence>
<sequence length="124" mass="14792">MLSFNFPRNLHQHLNVLLRCIFHCYQQHTNVFKKHMAWLKGECEKVSLVKAFNNFLIITHHGCHTTNYFSIFTLKIRFPLCVIDSFQHILYSYRRKRTHSQSIAYAKGVFVLFFIFPTLLPISK</sequence>
<evidence type="ECO:0000313" key="2">
    <source>
        <dbReference type="EMBL" id="DAF49329.1"/>
    </source>
</evidence>
<feature type="transmembrane region" description="Helical" evidence="1">
    <location>
        <begin position="104"/>
        <end position="122"/>
    </location>
</feature>
<keyword evidence="1" id="KW-0472">Membrane</keyword>
<protein>
    <submittedName>
        <fullName evidence="2">Uncharacterized protein</fullName>
    </submittedName>
</protein>
<dbReference type="EMBL" id="BK032580">
    <property type="protein sequence ID" value="DAF49329.1"/>
    <property type="molecule type" value="Genomic_DNA"/>
</dbReference>